<dbReference type="EC" id="3.1.26.5" evidence="1"/>
<accession>A0ACB8UN88</accession>
<evidence type="ECO:0000313" key="1">
    <source>
        <dbReference type="EMBL" id="KAI2382107.1"/>
    </source>
</evidence>
<organism evidence="1">
    <name type="scientific">Ophidiomyces ophidiicola</name>
    <dbReference type="NCBI Taxonomy" id="1387563"/>
    <lineage>
        <taxon>Eukaryota</taxon>
        <taxon>Fungi</taxon>
        <taxon>Dikarya</taxon>
        <taxon>Ascomycota</taxon>
        <taxon>Pezizomycotina</taxon>
        <taxon>Eurotiomycetes</taxon>
        <taxon>Eurotiomycetidae</taxon>
        <taxon>Onygenales</taxon>
        <taxon>Onygenaceae</taxon>
        <taxon>Ophidiomyces</taxon>
    </lineage>
</organism>
<reference evidence="1" key="1">
    <citation type="journal article" date="2022" name="bioRxiv">
        <title>Population genetic analysis of Ophidiomyces ophidiicola, the causative agent of snake fungal disease, indicates recent introductions to the USA.</title>
        <authorList>
            <person name="Ladner J.T."/>
            <person name="Palmer J.M."/>
            <person name="Ettinger C.L."/>
            <person name="Stajich J.E."/>
            <person name="Farrell T.M."/>
            <person name="Glorioso B.M."/>
            <person name="Lawson B."/>
            <person name="Price S.J."/>
            <person name="Stengle A.G."/>
            <person name="Grear D.A."/>
            <person name="Lorch J.M."/>
        </authorList>
    </citation>
    <scope>NUCLEOTIDE SEQUENCE</scope>
    <source>
        <strain evidence="1">NWHC 24266-5</strain>
    </source>
</reference>
<protein>
    <submittedName>
        <fullName evidence="1">Ribonucleases P/MRP protein subunit pop1</fullName>
        <ecNumber evidence="1">3.1.26.5</ecNumber>
    </submittedName>
</protein>
<gene>
    <name evidence="1" type="primary">POP1</name>
    <name evidence="1" type="ORF">LOY88_006309</name>
</gene>
<keyword evidence="1" id="KW-0378">Hydrolase</keyword>
<comment type="caution">
    <text evidence="1">The sequence shown here is derived from an EMBL/GenBank/DDBJ whole genome shotgun (WGS) entry which is preliminary data.</text>
</comment>
<proteinExistence type="predicted"/>
<sequence>MAPPSAPLQDKKRPPTNREKRKTSTNPAGRARKRVKIQDARKLAAQSSDAALSKTGELDVSAFVAAREFEIKALEAGIQSARNALTTRAFQKVPRNLRRRTASHNVKRVPSRLRARARREMIEDNTPTVTARRRKPTTHLRLRLERVRRLQSLNTRSKEKRQAKKVAVEKEKPSAEHTVNIAPRIPKIKKNKISHPEKPASKYRKRQRTKTWLPTHIFHAKRARMTEPKAPLWRFALPLTPTEKCYRPTHRASGSRGAIAWDMSYMSTIGLEGARESIEGLLKSMGVDGDTAWGSKGKKWRLGTRTLDTWLFERDGEKSPIAPVTLIWAAQNPEDVGMSDAATSVAKKRPKQKMFLRVHPSAFLQLWEELLRVSKIQKPPVMVEDLRFEIGSIEISGPGATEALCAALEPIPNPQNKNKPAPEDVWRSLAGVTNAASLPLGAILAFSASDPRLHYPPRTMKPQNSPESLSALALLLSSWPLDKTQLAPELFSRPSRLLASRSLSSQKAINRRKALAPPGEYPQPQPADPKIPVIIFASRPDSSSEGISSGHWTILLPWKCVGPVWYSIMYYPLASGGNPRFGGVHEKQQVIFESGMPWFPGDFPGTKSGWAWEIQQRELQKDKWQRKPKGKRVEFDSVDLDKGRRGEIGRGWACDWERLVTGAPSQGEEKPVDTSSGLSQKSQTQTDGTLPTDIDLPTNCPMSPIEIRQLAPATASHMLEQRTKPGKPSTQLPSKFSLATVCIRLLNRGNVYPRSRIYRLPTTDLKLRNRWLSLLCPSSSPYKPNIQKRLHTQKGRAEERIDVPSLKELLSMSALDEEPGQKISPPVPDEVDLIGFITTGNYNLSAGKGTGVGAILVDKVQKYIPPIDQVKTGTQDSLIRLGKEKLMRLCILRPPGENVGRLCFWSA</sequence>
<dbReference type="EMBL" id="JALBCA010000144">
    <property type="protein sequence ID" value="KAI2382107.1"/>
    <property type="molecule type" value="Genomic_DNA"/>
</dbReference>
<name>A0ACB8UN88_9EURO</name>